<keyword evidence="3" id="KW-0732">Signal</keyword>
<reference evidence="5 6" key="1">
    <citation type="submission" date="2019-07" db="EMBL/GenBank/DDBJ databases">
        <title>Annotation for the trematode Paragonimus westermani.</title>
        <authorList>
            <person name="Choi Y.-J."/>
        </authorList>
    </citation>
    <scope>NUCLEOTIDE SEQUENCE [LARGE SCALE GENOMIC DNA]</scope>
    <source>
        <strain evidence="5">180907_Pwestermani</strain>
    </source>
</reference>
<dbReference type="Gene3D" id="3.30.70.330">
    <property type="match status" value="1"/>
</dbReference>
<gene>
    <name evidence="5" type="ORF">P879_01200</name>
</gene>
<evidence type="ECO:0000313" key="5">
    <source>
        <dbReference type="EMBL" id="KAF8571161.1"/>
    </source>
</evidence>
<dbReference type="PANTHER" id="PTHR23140">
    <property type="entry name" value="RNA PROCESSING PROTEIN LD23810P"/>
    <property type="match status" value="1"/>
</dbReference>
<dbReference type="SMART" id="SM00360">
    <property type="entry name" value="RRM"/>
    <property type="match status" value="1"/>
</dbReference>
<feature type="domain" description="RRM" evidence="4">
    <location>
        <begin position="268"/>
        <end position="342"/>
    </location>
</feature>
<dbReference type="Pfam" id="PF00076">
    <property type="entry name" value="RRM_1"/>
    <property type="match status" value="1"/>
</dbReference>
<organism evidence="5 6">
    <name type="scientific">Paragonimus westermani</name>
    <dbReference type="NCBI Taxonomy" id="34504"/>
    <lineage>
        <taxon>Eukaryota</taxon>
        <taxon>Metazoa</taxon>
        <taxon>Spiralia</taxon>
        <taxon>Lophotrochozoa</taxon>
        <taxon>Platyhelminthes</taxon>
        <taxon>Trematoda</taxon>
        <taxon>Digenea</taxon>
        <taxon>Plagiorchiida</taxon>
        <taxon>Troglotremata</taxon>
        <taxon>Troglotrematidae</taxon>
        <taxon>Paragonimus</taxon>
    </lineage>
</organism>
<feature type="compositionally biased region" description="Polar residues" evidence="2">
    <location>
        <begin position="76"/>
        <end position="86"/>
    </location>
</feature>
<feature type="region of interest" description="Disordered" evidence="2">
    <location>
        <begin position="71"/>
        <end position="91"/>
    </location>
</feature>
<evidence type="ECO:0000256" key="3">
    <source>
        <dbReference type="SAM" id="SignalP"/>
    </source>
</evidence>
<protein>
    <recommendedName>
        <fullName evidence="4">RRM domain-containing protein</fullName>
    </recommendedName>
</protein>
<feature type="compositionally biased region" description="Polar residues" evidence="2">
    <location>
        <begin position="187"/>
        <end position="204"/>
    </location>
</feature>
<dbReference type="PANTHER" id="PTHR23140:SF4">
    <property type="entry name" value="PROTEIN CBR-NRD-1"/>
    <property type="match status" value="1"/>
</dbReference>
<comment type="caution">
    <text evidence="5">The sequence shown here is derived from an EMBL/GenBank/DDBJ whole genome shotgun (WGS) entry which is preliminary data.</text>
</comment>
<dbReference type="GO" id="GO:0005634">
    <property type="term" value="C:nucleus"/>
    <property type="evidence" value="ECO:0007669"/>
    <property type="project" value="TreeGrafter"/>
</dbReference>
<evidence type="ECO:0000259" key="4">
    <source>
        <dbReference type="PROSITE" id="PS50102"/>
    </source>
</evidence>
<dbReference type="PROSITE" id="PS50102">
    <property type="entry name" value="RRM"/>
    <property type="match status" value="1"/>
</dbReference>
<dbReference type="OrthoDB" id="79367at2759"/>
<dbReference type="InterPro" id="IPR051485">
    <property type="entry name" value="SR-CTD_assoc_factor"/>
</dbReference>
<evidence type="ECO:0000256" key="2">
    <source>
        <dbReference type="SAM" id="MobiDB-lite"/>
    </source>
</evidence>
<dbReference type="Proteomes" id="UP000699462">
    <property type="component" value="Unassembled WGS sequence"/>
</dbReference>
<dbReference type="SUPFAM" id="SSF54928">
    <property type="entry name" value="RNA-binding domain, RBD"/>
    <property type="match status" value="1"/>
</dbReference>
<evidence type="ECO:0000313" key="6">
    <source>
        <dbReference type="Proteomes" id="UP000699462"/>
    </source>
</evidence>
<dbReference type="InterPro" id="IPR000504">
    <property type="entry name" value="RRM_dom"/>
</dbReference>
<dbReference type="EMBL" id="JTDF01000676">
    <property type="protein sequence ID" value="KAF8571161.1"/>
    <property type="molecule type" value="Genomic_DNA"/>
</dbReference>
<feature type="region of interest" description="Disordered" evidence="2">
    <location>
        <begin position="109"/>
        <end position="160"/>
    </location>
</feature>
<proteinExistence type="predicted"/>
<dbReference type="InterPro" id="IPR012677">
    <property type="entry name" value="Nucleotide-bd_a/b_plait_sf"/>
</dbReference>
<sequence>MITILLVHFCSLSIDSVIDPNFLARLQAMVDTLAQTRALQEELNQGRMEYTQPKQQPFVSTRSNGSLVVPAEDADSSSGHNMQEDTPWNHRLGSHHPIALELRTTQMFSGRPLDASSPPPGNGSVVSSTSLPSDRAPRCRVRPRMSPHADELHDPDFEVDSDRGWVLTGQRNRKIRRLDPPDGRIASSHSLQRLSGSLQNLSGSESDRENTVHSPDTTPLSSMKRQLDSSYSEQQELSDTADPKRVERRRRHMGLPTLRPNHVGILSHTIFIGHLHKQLAETRLKNLCAEVASGEVVECNFIPPRGCAFVTFASRRSAHRAVTEMDQSKMNGREIKVAWAPNRGVKCNVEYMKSYWDPDEGCTYLPLEEITKLTRPKLDELLSGHGEIDSDSVADSRLRDLILNIPLCRSSTASPVTPVSTYNQGGKSRPIRSSQYAHSSAVYSPTALPTVPAGLAVKTAVSLPAIVPPPVPLLVPLVSG</sequence>
<feature type="chain" id="PRO_5035747304" description="RRM domain-containing protein" evidence="3">
    <location>
        <begin position="17"/>
        <end position="480"/>
    </location>
</feature>
<name>A0A8T0DX24_9TREM</name>
<dbReference type="InterPro" id="IPR035979">
    <property type="entry name" value="RBD_domain_sf"/>
</dbReference>
<evidence type="ECO:0000256" key="1">
    <source>
        <dbReference type="PROSITE-ProRule" id="PRU00176"/>
    </source>
</evidence>
<feature type="compositionally biased region" description="Polar residues" evidence="2">
    <location>
        <begin position="212"/>
        <end position="238"/>
    </location>
</feature>
<keyword evidence="6" id="KW-1185">Reference proteome</keyword>
<feature type="compositionally biased region" description="Basic and acidic residues" evidence="2">
    <location>
        <begin position="147"/>
        <end position="160"/>
    </location>
</feature>
<accession>A0A8T0DX24</accession>
<feature type="signal peptide" evidence="3">
    <location>
        <begin position="1"/>
        <end position="16"/>
    </location>
</feature>
<keyword evidence="1" id="KW-0694">RNA-binding</keyword>
<dbReference type="GO" id="GO:0003723">
    <property type="term" value="F:RNA binding"/>
    <property type="evidence" value="ECO:0007669"/>
    <property type="project" value="UniProtKB-UniRule"/>
</dbReference>
<feature type="region of interest" description="Disordered" evidence="2">
    <location>
        <begin position="174"/>
        <end position="247"/>
    </location>
</feature>
<dbReference type="AlphaFoldDB" id="A0A8T0DX24"/>